<proteinExistence type="predicted"/>
<gene>
    <name evidence="1" type="ORF">NCGR_LOCUS66220</name>
</gene>
<sequence>MPTVKNNQHVKIQIRIGSWSWSETTVFAPAVQQRGEVVVSFFPLRTTTRFACSLPVSISAPVQSEEKAKKRRRSSMSRLLLLRNNRAGAPPTKCLNDRVKSEPLIWDPTHPAERSSVPFFSAASFRIGGEWSATIPFIIFDLHNPKPIALATSPA</sequence>
<accession>A0A811SK77</accession>
<reference evidence="1" key="1">
    <citation type="submission" date="2020-10" db="EMBL/GenBank/DDBJ databases">
        <authorList>
            <person name="Han B."/>
            <person name="Lu T."/>
            <person name="Zhao Q."/>
            <person name="Huang X."/>
            <person name="Zhao Y."/>
        </authorList>
    </citation>
    <scope>NUCLEOTIDE SEQUENCE</scope>
</reference>
<dbReference type="EMBL" id="CAJGYO010000392">
    <property type="protein sequence ID" value="CAD6342123.1"/>
    <property type="molecule type" value="Genomic_DNA"/>
</dbReference>
<evidence type="ECO:0000313" key="1">
    <source>
        <dbReference type="EMBL" id="CAD6342123.1"/>
    </source>
</evidence>
<evidence type="ECO:0000313" key="2">
    <source>
        <dbReference type="Proteomes" id="UP000604825"/>
    </source>
</evidence>
<keyword evidence="2" id="KW-1185">Reference proteome</keyword>
<protein>
    <submittedName>
        <fullName evidence="1">Uncharacterized protein</fullName>
    </submittedName>
</protein>
<organism evidence="1 2">
    <name type="scientific">Miscanthus lutarioriparius</name>
    <dbReference type="NCBI Taxonomy" id="422564"/>
    <lineage>
        <taxon>Eukaryota</taxon>
        <taxon>Viridiplantae</taxon>
        <taxon>Streptophyta</taxon>
        <taxon>Embryophyta</taxon>
        <taxon>Tracheophyta</taxon>
        <taxon>Spermatophyta</taxon>
        <taxon>Magnoliopsida</taxon>
        <taxon>Liliopsida</taxon>
        <taxon>Poales</taxon>
        <taxon>Poaceae</taxon>
        <taxon>PACMAD clade</taxon>
        <taxon>Panicoideae</taxon>
        <taxon>Andropogonodae</taxon>
        <taxon>Andropogoneae</taxon>
        <taxon>Saccharinae</taxon>
        <taxon>Miscanthus</taxon>
    </lineage>
</organism>
<name>A0A811SK77_9POAL</name>
<dbReference type="Proteomes" id="UP000604825">
    <property type="component" value="Unassembled WGS sequence"/>
</dbReference>
<dbReference type="OrthoDB" id="645429at2759"/>
<dbReference type="AlphaFoldDB" id="A0A811SK77"/>
<comment type="caution">
    <text evidence="1">The sequence shown here is derived from an EMBL/GenBank/DDBJ whole genome shotgun (WGS) entry which is preliminary data.</text>
</comment>